<comment type="caution">
    <text evidence="2">The sequence shown here is derived from an EMBL/GenBank/DDBJ whole genome shotgun (WGS) entry which is preliminary data.</text>
</comment>
<sequence>MSTLNNSGVGSPQPDLALSSEQWRSGSPDWGPLHGPYVYTWQAVTETPFHLAVPRLSIRSFPFSDAMKTHGPVETESDNPTS</sequence>
<keyword evidence="3" id="KW-1185">Reference proteome</keyword>
<gene>
    <name evidence="2" type="ORF">HYFRA_00007552</name>
</gene>
<dbReference type="Proteomes" id="UP000696280">
    <property type="component" value="Unassembled WGS sequence"/>
</dbReference>
<feature type="region of interest" description="Disordered" evidence="1">
    <location>
        <begin position="1"/>
        <end position="27"/>
    </location>
</feature>
<accession>A0A9N9KST5</accession>
<reference evidence="2" key="1">
    <citation type="submission" date="2021-07" db="EMBL/GenBank/DDBJ databases">
        <authorList>
            <person name="Durling M."/>
        </authorList>
    </citation>
    <scope>NUCLEOTIDE SEQUENCE</scope>
</reference>
<protein>
    <submittedName>
        <fullName evidence="2">Uncharacterized protein</fullName>
    </submittedName>
</protein>
<organism evidence="2 3">
    <name type="scientific">Hymenoscyphus fraxineus</name>
    <dbReference type="NCBI Taxonomy" id="746836"/>
    <lineage>
        <taxon>Eukaryota</taxon>
        <taxon>Fungi</taxon>
        <taxon>Dikarya</taxon>
        <taxon>Ascomycota</taxon>
        <taxon>Pezizomycotina</taxon>
        <taxon>Leotiomycetes</taxon>
        <taxon>Helotiales</taxon>
        <taxon>Helotiaceae</taxon>
        <taxon>Hymenoscyphus</taxon>
    </lineage>
</organism>
<dbReference type="AlphaFoldDB" id="A0A9N9KST5"/>
<evidence type="ECO:0000313" key="3">
    <source>
        <dbReference type="Proteomes" id="UP000696280"/>
    </source>
</evidence>
<evidence type="ECO:0000256" key="1">
    <source>
        <dbReference type="SAM" id="MobiDB-lite"/>
    </source>
</evidence>
<evidence type="ECO:0000313" key="2">
    <source>
        <dbReference type="EMBL" id="CAG8952839.1"/>
    </source>
</evidence>
<feature type="compositionally biased region" description="Polar residues" evidence="1">
    <location>
        <begin position="1"/>
        <end position="10"/>
    </location>
</feature>
<proteinExistence type="predicted"/>
<name>A0A9N9KST5_9HELO</name>
<dbReference type="EMBL" id="CAJVRL010000048">
    <property type="protein sequence ID" value="CAG8952839.1"/>
    <property type="molecule type" value="Genomic_DNA"/>
</dbReference>